<sequence>MKKFILIATCALNFSACARMDIAVNWADTFIAGRVDDYFDISSEQSKNLKKSLQGDFKKIKTEVLPQWIDSAKQLEKDVATNSLDEQKVNTAFDLVISNVEHFTSHFSKTAVDFIASTDGDQLSYFQKSFKEKNEDDLKDIRSKKYEKNQKKRYFKYFEMFIGDLSKEQSALIEKHLQETPYPAELKIKNREHVFQVFMQKRAHPEELKNFVAQFSQQPDAFNLPEFNEAVKKYQVRLKSLLTQVLTTLSPAQKKELCDNLLEKVAQLEKIRGRS</sequence>
<name>A0A150WV11_BDEBC</name>
<dbReference type="EMBL" id="LUKF01000002">
    <property type="protein sequence ID" value="KYG70309.1"/>
    <property type="molecule type" value="Genomic_DNA"/>
</dbReference>
<dbReference type="Proteomes" id="UP000075391">
    <property type="component" value="Unassembled WGS sequence"/>
</dbReference>
<evidence type="ECO:0000256" key="1">
    <source>
        <dbReference type="SAM" id="SignalP"/>
    </source>
</evidence>
<accession>A0A150WV11</accession>
<feature type="signal peptide" evidence="1">
    <location>
        <begin position="1"/>
        <end position="18"/>
    </location>
</feature>
<dbReference type="OrthoDB" id="5290701at2"/>
<protein>
    <recommendedName>
        <fullName evidence="4">Lipoprotein</fullName>
    </recommendedName>
</protein>
<dbReference type="Pfam" id="PF19795">
    <property type="entry name" value="DUF6279"/>
    <property type="match status" value="1"/>
</dbReference>
<evidence type="ECO:0000313" key="2">
    <source>
        <dbReference type="EMBL" id="KYG70309.1"/>
    </source>
</evidence>
<gene>
    <name evidence="2" type="ORF">AZI85_14305</name>
</gene>
<dbReference type="AlphaFoldDB" id="A0A150WV11"/>
<comment type="caution">
    <text evidence="2">The sequence shown here is derived from an EMBL/GenBank/DDBJ whole genome shotgun (WGS) entry which is preliminary data.</text>
</comment>
<reference evidence="2 3" key="1">
    <citation type="submission" date="2016-03" db="EMBL/GenBank/DDBJ databases">
        <authorList>
            <person name="Ploux O."/>
        </authorList>
    </citation>
    <scope>NUCLEOTIDE SEQUENCE [LARGE SCALE GENOMIC DNA]</scope>
    <source>
        <strain evidence="2 3">BER2</strain>
    </source>
</reference>
<dbReference type="InterPro" id="IPR016875">
    <property type="entry name" value="UCP028200"/>
</dbReference>
<evidence type="ECO:0000313" key="3">
    <source>
        <dbReference type="Proteomes" id="UP000075391"/>
    </source>
</evidence>
<organism evidence="2 3">
    <name type="scientific">Bdellovibrio bacteriovorus</name>
    <dbReference type="NCBI Taxonomy" id="959"/>
    <lineage>
        <taxon>Bacteria</taxon>
        <taxon>Pseudomonadati</taxon>
        <taxon>Bdellovibrionota</taxon>
        <taxon>Bdellovibrionia</taxon>
        <taxon>Bdellovibrionales</taxon>
        <taxon>Pseudobdellovibrionaceae</taxon>
        <taxon>Bdellovibrio</taxon>
    </lineage>
</organism>
<evidence type="ECO:0008006" key="4">
    <source>
        <dbReference type="Google" id="ProtNLM"/>
    </source>
</evidence>
<dbReference type="PIRSF" id="PIRSF028200">
    <property type="entry name" value="UCP028200"/>
    <property type="match status" value="1"/>
</dbReference>
<keyword evidence="1" id="KW-0732">Signal</keyword>
<dbReference type="RefSeq" id="WP_063242788.1">
    <property type="nucleotide sequence ID" value="NZ_LUKF01000002.1"/>
</dbReference>
<proteinExistence type="predicted"/>
<feature type="chain" id="PRO_5007573716" description="Lipoprotein" evidence="1">
    <location>
        <begin position="19"/>
        <end position="275"/>
    </location>
</feature>